<dbReference type="RefSeq" id="WP_209853047.1">
    <property type="nucleotide sequence ID" value="NZ_CBCRVE010000009.1"/>
</dbReference>
<sequence>MIKKKLKKGIEALLPTFDEMLSINEAAEELGVSEQRIHQYIERGLNAVDDNGVVQVPRSILEEWKDPTFAFEMQWIHQNKQLQNRILEVKLEYINKQIASFEEEYQGTFYQLTRHLSESDIDGLDEAVDFFDWRDFEEQKKRLLPN</sequence>
<protein>
    <submittedName>
        <fullName evidence="2">DNA-binding transcriptional MerR regulator</fullName>
    </submittedName>
</protein>
<evidence type="ECO:0000259" key="1">
    <source>
        <dbReference type="Pfam" id="PF12728"/>
    </source>
</evidence>
<gene>
    <name evidence="2" type="ORF">J2Z20_003422</name>
</gene>
<keyword evidence="3" id="KW-1185">Reference proteome</keyword>
<organism evidence="2 3">
    <name type="scientific">Paenibacillus sediminis</name>
    <dbReference type="NCBI Taxonomy" id="664909"/>
    <lineage>
        <taxon>Bacteria</taxon>
        <taxon>Bacillati</taxon>
        <taxon>Bacillota</taxon>
        <taxon>Bacilli</taxon>
        <taxon>Bacillales</taxon>
        <taxon>Paenibacillaceae</taxon>
        <taxon>Paenibacillus</taxon>
    </lineage>
</organism>
<accession>A0ABS4H8V8</accession>
<evidence type="ECO:0000313" key="3">
    <source>
        <dbReference type="Proteomes" id="UP001519273"/>
    </source>
</evidence>
<proteinExistence type="predicted"/>
<name>A0ABS4H8V8_9BACL</name>
<keyword evidence="2" id="KW-0238">DNA-binding</keyword>
<dbReference type="InterPro" id="IPR041657">
    <property type="entry name" value="HTH_17"/>
</dbReference>
<feature type="domain" description="Helix-turn-helix" evidence="1">
    <location>
        <begin position="20"/>
        <end position="65"/>
    </location>
</feature>
<dbReference type="Pfam" id="PF12728">
    <property type="entry name" value="HTH_17"/>
    <property type="match status" value="1"/>
</dbReference>
<evidence type="ECO:0000313" key="2">
    <source>
        <dbReference type="EMBL" id="MBP1938500.1"/>
    </source>
</evidence>
<reference evidence="2 3" key="1">
    <citation type="submission" date="2021-03" db="EMBL/GenBank/DDBJ databases">
        <title>Genomic Encyclopedia of Type Strains, Phase IV (KMG-IV): sequencing the most valuable type-strain genomes for metagenomic binning, comparative biology and taxonomic classification.</title>
        <authorList>
            <person name="Goeker M."/>
        </authorList>
    </citation>
    <scope>NUCLEOTIDE SEQUENCE [LARGE SCALE GENOMIC DNA]</scope>
    <source>
        <strain evidence="2 3">DSM 23491</strain>
    </source>
</reference>
<dbReference type="SUPFAM" id="SSF46955">
    <property type="entry name" value="Putative DNA-binding domain"/>
    <property type="match status" value="1"/>
</dbReference>
<dbReference type="Proteomes" id="UP001519273">
    <property type="component" value="Unassembled WGS sequence"/>
</dbReference>
<comment type="caution">
    <text evidence="2">The sequence shown here is derived from an EMBL/GenBank/DDBJ whole genome shotgun (WGS) entry which is preliminary data.</text>
</comment>
<dbReference type="GO" id="GO:0003677">
    <property type="term" value="F:DNA binding"/>
    <property type="evidence" value="ECO:0007669"/>
    <property type="project" value="UniProtKB-KW"/>
</dbReference>
<dbReference type="InterPro" id="IPR009061">
    <property type="entry name" value="DNA-bd_dom_put_sf"/>
</dbReference>
<dbReference type="EMBL" id="JAGGKP010000016">
    <property type="protein sequence ID" value="MBP1938500.1"/>
    <property type="molecule type" value="Genomic_DNA"/>
</dbReference>